<dbReference type="PROSITE" id="PS50059">
    <property type="entry name" value="FKBP_PPIASE"/>
    <property type="match status" value="1"/>
</dbReference>
<accession>A0A3N1NWV6</accession>
<dbReference type="PANTHER" id="PTHR47861">
    <property type="entry name" value="FKBP-TYPE PEPTIDYL-PROLYL CIS-TRANS ISOMERASE SLYD"/>
    <property type="match status" value="1"/>
</dbReference>
<comment type="similarity">
    <text evidence="3 10">Belongs to the FKBP-type PPIase family.</text>
</comment>
<evidence type="ECO:0000256" key="6">
    <source>
        <dbReference type="ARBA" id="ARBA00023186"/>
    </source>
</evidence>
<name>A0A3N1NWV6_9GAMM</name>
<evidence type="ECO:0000256" key="10">
    <source>
        <dbReference type="RuleBase" id="RU003915"/>
    </source>
</evidence>
<feature type="domain" description="PPIase FKBP-type" evidence="11">
    <location>
        <begin position="6"/>
        <end position="96"/>
    </location>
</feature>
<evidence type="ECO:0000313" key="12">
    <source>
        <dbReference type="EMBL" id="ROQ19467.1"/>
    </source>
</evidence>
<evidence type="ECO:0000256" key="5">
    <source>
        <dbReference type="ARBA" id="ARBA00023110"/>
    </source>
</evidence>
<reference evidence="12 13" key="1">
    <citation type="submission" date="2018-11" db="EMBL/GenBank/DDBJ databases">
        <title>Genomic Encyclopedia of Type Strains, Phase IV (KMG-IV): sequencing the most valuable type-strain genomes for metagenomic binning, comparative biology and taxonomic classification.</title>
        <authorList>
            <person name="Goeker M."/>
        </authorList>
    </citation>
    <scope>NUCLEOTIDE SEQUENCE [LARGE SCALE GENOMIC DNA]</scope>
    <source>
        <strain evidence="12 13">DSM 16974</strain>
    </source>
</reference>
<evidence type="ECO:0000256" key="9">
    <source>
        <dbReference type="PROSITE-ProRule" id="PRU00277"/>
    </source>
</evidence>
<comment type="caution">
    <text evidence="12">The sequence shown here is derived from an EMBL/GenBank/DDBJ whole genome shotgun (WGS) entry which is preliminary data.</text>
</comment>
<protein>
    <recommendedName>
        <fullName evidence="10">Peptidyl-prolyl cis-trans isomerase</fullName>
        <ecNumber evidence="10">5.2.1.8</ecNumber>
    </recommendedName>
</protein>
<sequence length="161" mass="17374">MSISNNSVVSFHYTLTDSEGKQLDQSNDERGPLVYLHGAGNIIPGLEKQLEGKSVGDKLTAQVPAAEAYGERSDNLIQELPANMFTGVEKVEVGMEFQAQTEQGTQIVRVAAVEGDTVTIDANHPLAGVDLNFDVEVTDVRDATEEEISHGHVHGPEGHEH</sequence>
<dbReference type="Gene3D" id="3.10.50.40">
    <property type="match status" value="1"/>
</dbReference>
<dbReference type="InterPro" id="IPR046357">
    <property type="entry name" value="PPIase_dom_sf"/>
</dbReference>
<dbReference type="SUPFAM" id="SSF54534">
    <property type="entry name" value="FKBP-like"/>
    <property type="match status" value="1"/>
</dbReference>
<comment type="function">
    <text evidence="8">Also involved in hydrogenase metallocenter assembly, probably by participating in the nickel insertion step. This function in hydrogenase biosynthesis requires chaperone activity and the presence of the metal-binding domain, but not PPIase activity.</text>
</comment>
<comment type="catalytic activity">
    <reaction evidence="1 9 10">
        <text>[protein]-peptidylproline (omega=180) = [protein]-peptidylproline (omega=0)</text>
        <dbReference type="Rhea" id="RHEA:16237"/>
        <dbReference type="Rhea" id="RHEA-COMP:10747"/>
        <dbReference type="Rhea" id="RHEA-COMP:10748"/>
        <dbReference type="ChEBI" id="CHEBI:83833"/>
        <dbReference type="ChEBI" id="CHEBI:83834"/>
        <dbReference type="EC" id="5.2.1.8"/>
    </reaction>
</comment>
<dbReference type="GO" id="GO:0042026">
    <property type="term" value="P:protein refolding"/>
    <property type="evidence" value="ECO:0007669"/>
    <property type="project" value="UniProtKB-ARBA"/>
</dbReference>
<dbReference type="PANTHER" id="PTHR47861:SF3">
    <property type="entry name" value="FKBP-TYPE PEPTIDYL-PROLYL CIS-TRANS ISOMERASE SLYD"/>
    <property type="match status" value="1"/>
</dbReference>
<dbReference type="Proteomes" id="UP000273643">
    <property type="component" value="Unassembled WGS sequence"/>
</dbReference>
<evidence type="ECO:0000256" key="1">
    <source>
        <dbReference type="ARBA" id="ARBA00000971"/>
    </source>
</evidence>
<comment type="subcellular location">
    <subcellularLocation>
        <location evidence="2">Cytoplasm</location>
    </subcellularLocation>
</comment>
<keyword evidence="6" id="KW-0143">Chaperone</keyword>
<keyword evidence="5 9" id="KW-0697">Rotamase</keyword>
<proteinExistence type="inferred from homology"/>
<dbReference type="RefSeq" id="WP_024459503.1">
    <property type="nucleotide sequence ID" value="NZ_JBHYFO010000037.1"/>
</dbReference>
<gene>
    <name evidence="12" type="ORF">EDC38_0049</name>
</gene>
<evidence type="ECO:0000256" key="3">
    <source>
        <dbReference type="ARBA" id="ARBA00006577"/>
    </source>
</evidence>
<keyword evidence="7 9" id="KW-0413">Isomerase</keyword>
<dbReference type="GO" id="GO:0003755">
    <property type="term" value="F:peptidyl-prolyl cis-trans isomerase activity"/>
    <property type="evidence" value="ECO:0007669"/>
    <property type="project" value="UniProtKB-UniRule"/>
</dbReference>
<evidence type="ECO:0000259" key="11">
    <source>
        <dbReference type="PROSITE" id="PS50059"/>
    </source>
</evidence>
<evidence type="ECO:0000256" key="4">
    <source>
        <dbReference type="ARBA" id="ARBA00022490"/>
    </source>
</evidence>
<keyword evidence="13" id="KW-1185">Reference proteome</keyword>
<dbReference type="AlphaFoldDB" id="A0A3N1NWV6"/>
<dbReference type="OrthoDB" id="9808891at2"/>
<evidence type="ECO:0000256" key="2">
    <source>
        <dbReference type="ARBA" id="ARBA00004496"/>
    </source>
</evidence>
<dbReference type="InterPro" id="IPR001179">
    <property type="entry name" value="PPIase_FKBP_dom"/>
</dbReference>
<dbReference type="Pfam" id="PF00254">
    <property type="entry name" value="FKBP_C"/>
    <property type="match status" value="1"/>
</dbReference>
<dbReference type="GO" id="GO:0005737">
    <property type="term" value="C:cytoplasm"/>
    <property type="evidence" value="ECO:0007669"/>
    <property type="project" value="UniProtKB-SubCell"/>
</dbReference>
<evidence type="ECO:0000313" key="13">
    <source>
        <dbReference type="Proteomes" id="UP000273643"/>
    </source>
</evidence>
<keyword evidence="4" id="KW-0963">Cytoplasm</keyword>
<dbReference type="EMBL" id="RJUK01000001">
    <property type="protein sequence ID" value="ROQ19467.1"/>
    <property type="molecule type" value="Genomic_DNA"/>
</dbReference>
<organism evidence="12 13">
    <name type="scientific">Marinimicrobium koreense</name>
    <dbReference type="NCBI Taxonomy" id="306545"/>
    <lineage>
        <taxon>Bacteria</taxon>
        <taxon>Pseudomonadati</taxon>
        <taxon>Pseudomonadota</taxon>
        <taxon>Gammaproteobacteria</taxon>
        <taxon>Cellvibrionales</taxon>
        <taxon>Cellvibrionaceae</taxon>
        <taxon>Marinimicrobium</taxon>
    </lineage>
</organism>
<evidence type="ECO:0000256" key="7">
    <source>
        <dbReference type="ARBA" id="ARBA00023235"/>
    </source>
</evidence>
<evidence type="ECO:0000256" key="8">
    <source>
        <dbReference type="ARBA" id="ARBA00037071"/>
    </source>
</evidence>
<dbReference type="EC" id="5.2.1.8" evidence="10"/>